<dbReference type="RefSeq" id="WP_136436768.1">
    <property type="nucleotide sequence ID" value="NZ_JBHSNS010000017.1"/>
</dbReference>
<reference evidence="2" key="1">
    <citation type="journal article" date="2019" name="Int. J. Syst. Evol. Microbiol.">
        <title>The Global Catalogue of Microorganisms (GCM) 10K type strain sequencing project: providing services to taxonomists for standard genome sequencing and annotation.</title>
        <authorList>
            <consortium name="The Broad Institute Genomics Platform"/>
            <consortium name="The Broad Institute Genome Sequencing Center for Infectious Disease"/>
            <person name="Wu L."/>
            <person name="Ma J."/>
        </authorList>
    </citation>
    <scope>NUCLEOTIDE SEQUENCE [LARGE SCALE GENOMIC DNA]</scope>
    <source>
        <strain evidence="2">YIM 94188</strain>
    </source>
</reference>
<organism evidence="1 2">
    <name type="scientific">Nocardioides vastitatis</name>
    <dbReference type="NCBI Taxonomy" id="2568655"/>
    <lineage>
        <taxon>Bacteria</taxon>
        <taxon>Bacillati</taxon>
        <taxon>Actinomycetota</taxon>
        <taxon>Actinomycetes</taxon>
        <taxon>Propionibacteriales</taxon>
        <taxon>Nocardioidaceae</taxon>
        <taxon>Nocardioides</taxon>
    </lineage>
</organism>
<protein>
    <submittedName>
        <fullName evidence="1">Uncharacterized protein</fullName>
    </submittedName>
</protein>
<sequence>MDTEADSATAKRLRSILLELARNHDHAAATGAAATPYWEACPPSVIGHRAAAAALRDEANHFLDEG</sequence>
<dbReference type="EMBL" id="JBHSNS010000017">
    <property type="protein sequence ID" value="MFC5731549.1"/>
    <property type="molecule type" value="Genomic_DNA"/>
</dbReference>
<name>A0ABW0ZKM5_9ACTN</name>
<keyword evidence="2" id="KW-1185">Reference proteome</keyword>
<gene>
    <name evidence="1" type="ORF">ACFPQB_21745</name>
</gene>
<evidence type="ECO:0000313" key="1">
    <source>
        <dbReference type="EMBL" id="MFC5731549.1"/>
    </source>
</evidence>
<dbReference type="Proteomes" id="UP001596072">
    <property type="component" value="Unassembled WGS sequence"/>
</dbReference>
<proteinExistence type="predicted"/>
<evidence type="ECO:0000313" key="2">
    <source>
        <dbReference type="Proteomes" id="UP001596072"/>
    </source>
</evidence>
<comment type="caution">
    <text evidence="1">The sequence shown here is derived from an EMBL/GenBank/DDBJ whole genome shotgun (WGS) entry which is preliminary data.</text>
</comment>
<accession>A0ABW0ZKM5</accession>